<evidence type="ECO:0000313" key="2">
    <source>
        <dbReference type="Proteomes" id="UP000314294"/>
    </source>
</evidence>
<evidence type="ECO:0000313" key="1">
    <source>
        <dbReference type="EMBL" id="TNN49438.1"/>
    </source>
</evidence>
<sequence>MSGSNKVAEGSSKVLSVVQRVGHSLSCLTNAAKSVLPWESRGRCNSAALWDLRRMPAKLLSVASQHEVFKETCEYLGQKTAQDVERLAPHVRQLPHGHPVH</sequence>
<gene>
    <name evidence="1" type="ORF">EYF80_040334</name>
</gene>
<dbReference type="EMBL" id="SRLO01000656">
    <property type="protein sequence ID" value="TNN49438.1"/>
    <property type="molecule type" value="Genomic_DNA"/>
</dbReference>
<proteinExistence type="predicted"/>
<reference evidence="1 2" key="1">
    <citation type="submission" date="2019-03" db="EMBL/GenBank/DDBJ databases">
        <title>First draft genome of Liparis tanakae, snailfish: a comprehensive survey of snailfish specific genes.</title>
        <authorList>
            <person name="Kim W."/>
            <person name="Song I."/>
            <person name="Jeong J.-H."/>
            <person name="Kim D."/>
            <person name="Kim S."/>
            <person name="Ryu S."/>
            <person name="Song J.Y."/>
            <person name="Lee S.K."/>
        </authorList>
    </citation>
    <scope>NUCLEOTIDE SEQUENCE [LARGE SCALE GENOMIC DNA]</scope>
    <source>
        <tissue evidence="1">Muscle</tissue>
    </source>
</reference>
<dbReference type="Proteomes" id="UP000314294">
    <property type="component" value="Unassembled WGS sequence"/>
</dbReference>
<protein>
    <submittedName>
        <fullName evidence="1">Uncharacterized protein</fullName>
    </submittedName>
</protein>
<keyword evidence="2" id="KW-1185">Reference proteome</keyword>
<accession>A0A4Z2G7C5</accession>
<name>A0A4Z2G7C5_9TELE</name>
<dbReference type="AlphaFoldDB" id="A0A4Z2G7C5"/>
<comment type="caution">
    <text evidence="1">The sequence shown here is derived from an EMBL/GenBank/DDBJ whole genome shotgun (WGS) entry which is preliminary data.</text>
</comment>
<organism evidence="1 2">
    <name type="scientific">Liparis tanakae</name>
    <name type="common">Tanaka's snailfish</name>
    <dbReference type="NCBI Taxonomy" id="230148"/>
    <lineage>
        <taxon>Eukaryota</taxon>
        <taxon>Metazoa</taxon>
        <taxon>Chordata</taxon>
        <taxon>Craniata</taxon>
        <taxon>Vertebrata</taxon>
        <taxon>Euteleostomi</taxon>
        <taxon>Actinopterygii</taxon>
        <taxon>Neopterygii</taxon>
        <taxon>Teleostei</taxon>
        <taxon>Neoteleostei</taxon>
        <taxon>Acanthomorphata</taxon>
        <taxon>Eupercaria</taxon>
        <taxon>Perciformes</taxon>
        <taxon>Cottioidei</taxon>
        <taxon>Cottales</taxon>
        <taxon>Liparidae</taxon>
        <taxon>Liparis</taxon>
    </lineage>
</organism>